<dbReference type="PANTHER" id="PTHR10876:SF0">
    <property type="entry name" value="ZINC FINGER PROTEIN ZPR1"/>
    <property type="match status" value="1"/>
</dbReference>
<feature type="domain" description="Zinc finger ZPR1-type" evidence="8">
    <location>
        <begin position="21"/>
        <end position="179"/>
    </location>
</feature>
<evidence type="ECO:0000313" key="9">
    <source>
        <dbReference type="EMBL" id="CAD5231756.1"/>
    </source>
</evidence>
<keyword evidence="3" id="KW-0479">Metal-binding</keyword>
<keyword evidence="6" id="KW-0862">Zinc</keyword>
<evidence type="ECO:0000313" key="12">
    <source>
        <dbReference type="WBParaSite" id="BXY_0359400.1"/>
    </source>
</evidence>
<dbReference type="InterPro" id="IPR004457">
    <property type="entry name" value="Znf_ZPR1"/>
</dbReference>
<dbReference type="PANTHER" id="PTHR10876">
    <property type="entry name" value="ZINC FINGER PROTEIN ZPR1"/>
    <property type="match status" value="1"/>
</dbReference>
<dbReference type="Gene3D" id="2.20.25.420">
    <property type="entry name" value="ZPR1, zinc finger domain"/>
    <property type="match status" value="2"/>
</dbReference>
<dbReference type="InterPro" id="IPR042451">
    <property type="entry name" value="ZPR1_A/B_dom"/>
</dbReference>
<dbReference type="Gene3D" id="2.60.120.1040">
    <property type="entry name" value="ZPR1, A/B domain"/>
    <property type="match status" value="2"/>
</dbReference>
<dbReference type="OrthoDB" id="308464at2759"/>
<keyword evidence="7" id="KW-0539">Nucleus</keyword>
<gene>
    <name evidence="9" type="ORF">BXYJ_LOCUS11852</name>
</gene>
<dbReference type="WBParaSite" id="BXY_0359400.1">
    <property type="protein sequence ID" value="BXY_0359400.1"/>
    <property type="gene ID" value="BXY_0359400"/>
</dbReference>
<evidence type="ECO:0000256" key="7">
    <source>
        <dbReference type="ARBA" id="ARBA00023242"/>
    </source>
</evidence>
<dbReference type="FunFam" id="2.20.25.420:FF:000002">
    <property type="entry name" value="Zinc finger protein ZPR1"/>
    <property type="match status" value="1"/>
</dbReference>
<dbReference type="FunFam" id="2.20.25.420:FF:000001">
    <property type="entry name" value="Zinc finger protein ZPR1"/>
    <property type="match status" value="1"/>
</dbReference>
<comment type="subcellular location">
    <subcellularLocation>
        <location evidence="1">Nucleus</location>
    </subcellularLocation>
</comment>
<accession>A0A1I7RS90</accession>
<dbReference type="SMART" id="SM00709">
    <property type="entry name" value="Zpr1"/>
    <property type="match status" value="2"/>
</dbReference>
<keyword evidence="11" id="KW-1185">Reference proteome</keyword>
<proteinExistence type="inferred from homology"/>
<dbReference type="GO" id="GO:0008270">
    <property type="term" value="F:zinc ion binding"/>
    <property type="evidence" value="ECO:0007669"/>
    <property type="project" value="UniProtKB-KW"/>
</dbReference>
<dbReference type="Proteomes" id="UP000582659">
    <property type="component" value="Unassembled WGS sequence"/>
</dbReference>
<protein>
    <submittedName>
        <fullName evidence="9">(pine wood nematode) hypothetical protein</fullName>
    </submittedName>
</protein>
<dbReference type="GO" id="GO:0005634">
    <property type="term" value="C:nucleus"/>
    <property type="evidence" value="ECO:0007669"/>
    <property type="project" value="UniProtKB-SubCell"/>
</dbReference>
<dbReference type="Proteomes" id="UP000659654">
    <property type="component" value="Unassembled WGS sequence"/>
</dbReference>
<keyword evidence="5" id="KW-0863">Zinc-finger</keyword>
<dbReference type="InterPro" id="IPR056180">
    <property type="entry name" value="ZPR1_jr_dom"/>
</dbReference>
<evidence type="ECO:0000256" key="2">
    <source>
        <dbReference type="ARBA" id="ARBA00008354"/>
    </source>
</evidence>
<sequence length="443" mass="50042">MAEVVYKELNADDEAPMELESVCPNCQENGVTKLMCTRIPFYKQVILMSFACDHCGYRNNELQSGEPVQEFGTEIVLHVKEQEDLNRTVVKSEYASVEVPELELEIPFKSQPGEVTTVEGILRRVQEGVSQDQEVRRQQDPEAAKKIDDFVAKLEEYIALKKPWTLKLNDPSGNCYIQNPSPLHVDPRCITSHYYRDMNANKLLALADDDDPEWKPTTDDMEWKSFEDCKNTIMHFNSQCPNCRTPLEVLMKPTDIPYFQTVIVMSSTCESCGFKSNEVQAGGPIQDQGCKLSVKVEKDVDLARDVLKSDTCGLSIPEIDVEIGPGALCGRFTTVEGLLQAIKDQLNEQSAFFFGDSGSDEFKGKFENILSQMDEVINLKRPATLVLDDPAGNSYIQSISDEGADPRLKKEFYTRSFEQNEELGLNDMKVENYEDLSTIKEEE</sequence>
<comment type="similarity">
    <text evidence="2">Belongs to the ZPR1 family.</text>
</comment>
<evidence type="ECO:0000256" key="1">
    <source>
        <dbReference type="ARBA" id="ARBA00004123"/>
    </source>
</evidence>
<dbReference type="AlphaFoldDB" id="A0A1I7RS90"/>
<dbReference type="InterPro" id="IPR040141">
    <property type="entry name" value="ZPR1"/>
</dbReference>
<evidence type="ECO:0000256" key="6">
    <source>
        <dbReference type="ARBA" id="ARBA00022833"/>
    </source>
</evidence>
<evidence type="ECO:0000256" key="3">
    <source>
        <dbReference type="ARBA" id="ARBA00022723"/>
    </source>
</evidence>
<dbReference type="FunFam" id="2.60.120.1040:FF:000001">
    <property type="entry name" value="Zinc finger protein ZPR1"/>
    <property type="match status" value="1"/>
</dbReference>
<dbReference type="EMBL" id="CAJFDI010000005">
    <property type="protein sequence ID" value="CAD5231756.1"/>
    <property type="molecule type" value="Genomic_DNA"/>
</dbReference>
<dbReference type="FunFam" id="2.60.120.1040:FF:000007">
    <property type="entry name" value="Protein CBG06449"/>
    <property type="match status" value="1"/>
</dbReference>
<evidence type="ECO:0000313" key="11">
    <source>
        <dbReference type="Proteomes" id="UP000659654"/>
    </source>
</evidence>
<dbReference type="NCBIfam" id="TIGR00310">
    <property type="entry name" value="ZPR1_znf"/>
    <property type="match status" value="2"/>
</dbReference>
<reference evidence="12" key="1">
    <citation type="submission" date="2016-11" db="UniProtKB">
        <authorList>
            <consortium name="WormBaseParasite"/>
        </authorList>
    </citation>
    <scope>IDENTIFICATION</scope>
</reference>
<evidence type="ECO:0000313" key="10">
    <source>
        <dbReference type="Proteomes" id="UP000095284"/>
    </source>
</evidence>
<dbReference type="InterPro" id="IPR042452">
    <property type="entry name" value="ZPR1_Znf1/2"/>
</dbReference>
<dbReference type="Pfam" id="PF03367">
    <property type="entry name" value="Zn_ribbon_ZPR1"/>
    <property type="match status" value="2"/>
</dbReference>
<reference evidence="9" key="2">
    <citation type="submission" date="2020-09" db="EMBL/GenBank/DDBJ databases">
        <authorList>
            <person name="Kikuchi T."/>
        </authorList>
    </citation>
    <scope>NUCLEOTIDE SEQUENCE</scope>
    <source>
        <strain evidence="9">Ka4C1</strain>
    </source>
</reference>
<name>A0A1I7RS90_BURXY</name>
<keyword evidence="4" id="KW-0677">Repeat</keyword>
<organism evidence="10 12">
    <name type="scientific">Bursaphelenchus xylophilus</name>
    <name type="common">Pinewood nematode worm</name>
    <name type="synonym">Aphelenchoides xylophilus</name>
    <dbReference type="NCBI Taxonomy" id="6326"/>
    <lineage>
        <taxon>Eukaryota</taxon>
        <taxon>Metazoa</taxon>
        <taxon>Ecdysozoa</taxon>
        <taxon>Nematoda</taxon>
        <taxon>Chromadorea</taxon>
        <taxon>Rhabditida</taxon>
        <taxon>Tylenchina</taxon>
        <taxon>Tylenchomorpha</taxon>
        <taxon>Aphelenchoidea</taxon>
        <taxon>Aphelenchoididae</taxon>
        <taxon>Bursaphelenchus</taxon>
    </lineage>
</organism>
<evidence type="ECO:0000259" key="8">
    <source>
        <dbReference type="SMART" id="SM00709"/>
    </source>
</evidence>
<evidence type="ECO:0000256" key="5">
    <source>
        <dbReference type="ARBA" id="ARBA00022771"/>
    </source>
</evidence>
<dbReference type="EMBL" id="CAJFCV020000005">
    <property type="protein sequence ID" value="CAG9123114.1"/>
    <property type="molecule type" value="Genomic_DNA"/>
</dbReference>
<dbReference type="Pfam" id="PF22794">
    <property type="entry name" value="jr-ZPR1"/>
    <property type="match status" value="2"/>
</dbReference>
<evidence type="ECO:0000256" key="4">
    <source>
        <dbReference type="ARBA" id="ARBA00022737"/>
    </source>
</evidence>
<dbReference type="SMR" id="A0A1I7RS90"/>
<dbReference type="Proteomes" id="UP000095284">
    <property type="component" value="Unplaced"/>
</dbReference>
<dbReference type="eggNOG" id="KOG2703">
    <property type="taxonomic scope" value="Eukaryota"/>
</dbReference>
<feature type="domain" description="Zinc finger ZPR1-type" evidence="8">
    <location>
        <begin position="238"/>
        <end position="398"/>
    </location>
</feature>